<gene>
    <name evidence="1" type="ORF">FJM51_20470</name>
</gene>
<dbReference type="Proteomes" id="UP000319255">
    <property type="component" value="Unassembled WGS sequence"/>
</dbReference>
<accession>A0A501WEI3</accession>
<organism evidence="1 2">
    <name type="scientific">Amaricoccus solimangrovi</name>
    <dbReference type="NCBI Taxonomy" id="2589815"/>
    <lineage>
        <taxon>Bacteria</taxon>
        <taxon>Pseudomonadati</taxon>
        <taxon>Pseudomonadota</taxon>
        <taxon>Alphaproteobacteria</taxon>
        <taxon>Rhodobacterales</taxon>
        <taxon>Paracoccaceae</taxon>
        <taxon>Amaricoccus</taxon>
    </lineage>
</organism>
<proteinExistence type="predicted"/>
<evidence type="ECO:0000313" key="2">
    <source>
        <dbReference type="Proteomes" id="UP000319255"/>
    </source>
</evidence>
<dbReference type="RefSeq" id="WP_140455990.1">
    <property type="nucleotide sequence ID" value="NZ_VFRP01000033.1"/>
</dbReference>
<dbReference type="InterPro" id="IPR005564">
    <property type="entry name" value="Major_capsid_GpE"/>
</dbReference>
<evidence type="ECO:0000313" key="1">
    <source>
        <dbReference type="EMBL" id="TPE47232.1"/>
    </source>
</evidence>
<dbReference type="EMBL" id="VFRP01000033">
    <property type="protein sequence ID" value="TPE47232.1"/>
    <property type="molecule type" value="Genomic_DNA"/>
</dbReference>
<comment type="caution">
    <text evidence="1">The sequence shown here is derived from an EMBL/GenBank/DDBJ whole genome shotgun (WGS) entry which is preliminary data.</text>
</comment>
<dbReference type="AlphaFoldDB" id="A0A501WEI3"/>
<sequence>MATMDIFRDSAFHTRELSEAINVVPNQFGLIGELGLFQDKSIRTPAFQIESQNGVLSLITSSQRGAPMPGLRNGKREMRDFSTRRFAQESRITADEIEGIRAFGSESELKQAVDEVNGRIITLRANTDITREYLRAGALRGVVLDADGSTIVDLYSAFGVTQKAVDFTFGTTGTDWAAKSREISRHIEINLKGDMMTGVTALCSPGFWDRLMEQEDFQKAYTYYATTVSPLREDTRKEGIRWMGITWMEYLGSADTPNEDGTWTTRKFIPDNEARFFPTGTRSTFRQFNAPADYLETVNTPGQPFYAKIAPDEKWGQFVDVQAQMNTLPICMRPAVLVRGHSSN</sequence>
<keyword evidence="2" id="KW-1185">Reference proteome</keyword>
<dbReference type="OrthoDB" id="6388191at2"/>
<dbReference type="Pfam" id="PF03864">
    <property type="entry name" value="Phage_cap_E"/>
    <property type="match status" value="1"/>
</dbReference>
<reference evidence="1 2" key="1">
    <citation type="submission" date="2019-06" db="EMBL/GenBank/DDBJ databases">
        <title>A novel bacterium of genus Amaricoccus, isolated from marine sediment.</title>
        <authorList>
            <person name="Huang H."/>
            <person name="Mo K."/>
            <person name="Hu Y."/>
        </authorList>
    </citation>
    <scope>NUCLEOTIDE SEQUENCE [LARGE SCALE GENOMIC DNA]</scope>
    <source>
        <strain evidence="1 2">HB172011</strain>
    </source>
</reference>
<protein>
    <submittedName>
        <fullName evidence="1">Major capsid protein</fullName>
    </submittedName>
</protein>
<name>A0A501WEI3_9RHOB</name>